<keyword evidence="1" id="KW-0732">Signal</keyword>
<comment type="caution">
    <text evidence="2">The sequence shown here is derived from an EMBL/GenBank/DDBJ whole genome shotgun (WGS) entry which is preliminary data.</text>
</comment>
<evidence type="ECO:0000313" key="2">
    <source>
        <dbReference type="EMBL" id="HIW85188.1"/>
    </source>
</evidence>
<proteinExistence type="predicted"/>
<reference evidence="2" key="1">
    <citation type="journal article" date="2021" name="PeerJ">
        <title>Extensive microbial diversity within the chicken gut microbiome revealed by metagenomics and culture.</title>
        <authorList>
            <person name="Gilroy R."/>
            <person name="Ravi A."/>
            <person name="Getino M."/>
            <person name="Pursley I."/>
            <person name="Horton D.L."/>
            <person name="Alikhan N.F."/>
            <person name="Baker D."/>
            <person name="Gharbi K."/>
            <person name="Hall N."/>
            <person name="Watson M."/>
            <person name="Adriaenssens E.M."/>
            <person name="Foster-Nyarko E."/>
            <person name="Jarju S."/>
            <person name="Secka A."/>
            <person name="Antonio M."/>
            <person name="Oren A."/>
            <person name="Chaudhuri R.R."/>
            <person name="La Ragione R."/>
            <person name="Hildebrand F."/>
            <person name="Pallen M.J."/>
        </authorList>
    </citation>
    <scope>NUCLEOTIDE SEQUENCE</scope>
    <source>
        <strain evidence="2">421</strain>
    </source>
</reference>
<reference evidence="2" key="2">
    <citation type="submission" date="2021-04" db="EMBL/GenBank/DDBJ databases">
        <authorList>
            <person name="Gilroy R."/>
        </authorList>
    </citation>
    <scope>NUCLEOTIDE SEQUENCE</scope>
    <source>
        <strain evidence="2">421</strain>
    </source>
</reference>
<gene>
    <name evidence="2" type="ORF">IAA48_01695</name>
</gene>
<name>A0A9D1RBQ9_9FIRM</name>
<accession>A0A9D1RBQ9</accession>
<sequence>MKKKTQNIMKGLGVAMAVGSVIAGATASMGSNSKKTKKTMQKAVNSVSHFVDTVSGMM</sequence>
<evidence type="ECO:0000256" key="1">
    <source>
        <dbReference type="SAM" id="SignalP"/>
    </source>
</evidence>
<feature type="signal peptide" evidence="1">
    <location>
        <begin position="1"/>
        <end position="27"/>
    </location>
</feature>
<protein>
    <submittedName>
        <fullName evidence="2">Uncharacterized protein</fullName>
    </submittedName>
</protein>
<feature type="chain" id="PRO_5038519534" evidence="1">
    <location>
        <begin position="28"/>
        <end position="58"/>
    </location>
</feature>
<dbReference type="Proteomes" id="UP000824205">
    <property type="component" value="Unassembled WGS sequence"/>
</dbReference>
<dbReference type="AlphaFoldDB" id="A0A9D1RBQ9"/>
<dbReference type="EMBL" id="DXGE01000009">
    <property type="protein sequence ID" value="HIW85188.1"/>
    <property type="molecule type" value="Genomic_DNA"/>
</dbReference>
<evidence type="ECO:0000313" key="3">
    <source>
        <dbReference type="Proteomes" id="UP000824205"/>
    </source>
</evidence>
<organism evidence="2 3">
    <name type="scientific">Candidatus Eubacterium faecipullorum</name>
    <dbReference type="NCBI Taxonomy" id="2838571"/>
    <lineage>
        <taxon>Bacteria</taxon>
        <taxon>Bacillati</taxon>
        <taxon>Bacillota</taxon>
        <taxon>Clostridia</taxon>
        <taxon>Eubacteriales</taxon>
        <taxon>Eubacteriaceae</taxon>
        <taxon>Eubacterium</taxon>
    </lineage>
</organism>